<dbReference type="Pfam" id="PF01844">
    <property type="entry name" value="HNH"/>
    <property type="match status" value="1"/>
</dbReference>
<evidence type="ECO:0000256" key="1">
    <source>
        <dbReference type="ARBA" id="ARBA00023450"/>
    </source>
</evidence>
<evidence type="ECO:0000313" key="7">
    <source>
        <dbReference type="Proteomes" id="UP000553957"/>
    </source>
</evidence>
<feature type="domain" description="HNH nuclease" evidence="3">
    <location>
        <begin position="351"/>
        <end position="401"/>
    </location>
</feature>
<dbReference type="AlphaFoldDB" id="A0A7Y4P0M9"/>
<dbReference type="RefSeq" id="WP_171676232.1">
    <property type="nucleotide sequence ID" value="NZ_BAAAGT010000015.1"/>
</dbReference>
<dbReference type="CDD" id="cd00085">
    <property type="entry name" value="HNHc"/>
    <property type="match status" value="1"/>
</dbReference>
<sequence>MGFLGERPTWSMSDGELLSDLDAIDAEIARLQTLRLHDIAELHQRRYAQAIGARDTADLLARRYRLDRGQARRDVQLASALTKYPAVAEALPDTATPVPPPDGTPSTVAPQVVLYPGQAQAIVAALERVPTSVPIEEIKVAEEQLVGLGAHLSPMDLQSSGQRIRDLLDADGPEPEEHKAAARESLVIGRAVNGVKFRGFLANENAERLRALIHANSRPHRTLDGELDPRSLEKRQADGLSTVLSIAEAAMDVGIPRRMPSETTDTAPSPVTEPTSWVPGFGAKGTLSITIDFNDLKAATAHAIGDTVYGDGLSAASVRRIACDAKVIPIVLGSDSEPLDVGRSERLVTRGMRRALNARDRGCVVCGAPPIMCDAHHLRSWIDGGVTAIHNLVLLCRQHHSDLHAGHWRITITDGTVQVAQPAWANPPGRPRLKPSPPPSSPTPPGEAAPQHAQNRPGDLVPREVNPASGDAVDVAIWGEVPALASGIGTRREIRAGW</sequence>
<dbReference type="Proteomes" id="UP000553957">
    <property type="component" value="Unassembled WGS sequence"/>
</dbReference>
<comment type="similarity">
    <text evidence="1">Belongs to the Rv1128c/1148c/1588c/1702c/1945/3466 family.</text>
</comment>
<dbReference type="GO" id="GO:0004519">
    <property type="term" value="F:endonuclease activity"/>
    <property type="evidence" value="ECO:0007669"/>
    <property type="project" value="InterPro"/>
</dbReference>
<dbReference type="EMBL" id="JABJRC010000006">
    <property type="protein sequence ID" value="NOL43322.1"/>
    <property type="molecule type" value="Genomic_DNA"/>
</dbReference>
<dbReference type="Gene3D" id="1.10.30.50">
    <property type="match status" value="1"/>
</dbReference>
<comment type="caution">
    <text evidence="5">The sequence shown here is derived from an EMBL/GenBank/DDBJ whole genome shotgun (WGS) entry which is preliminary data.</text>
</comment>
<evidence type="ECO:0000313" key="5">
    <source>
        <dbReference type="EMBL" id="NOL43322.1"/>
    </source>
</evidence>
<keyword evidence="6" id="KW-1185">Reference proteome</keyword>
<gene>
    <name evidence="4" type="ORF">HNR71_006911</name>
    <name evidence="5" type="ORF">HPO96_24045</name>
</gene>
<evidence type="ECO:0000256" key="2">
    <source>
        <dbReference type="SAM" id="MobiDB-lite"/>
    </source>
</evidence>
<organism evidence="5 6">
    <name type="scientific">Kribbella sandramycini</name>
    <dbReference type="NCBI Taxonomy" id="60450"/>
    <lineage>
        <taxon>Bacteria</taxon>
        <taxon>Bacillati</taxon>
        <taxon>Actinomycetota</taxon>
        <taxon>Actinomycetes</taxon>
        <taxon>Propionibacteriales</taxon>
        <taxon>Kribbellaceae</taxon>
        <taxon>Kribbella</taxon>
    </lineage>
</organism>
<accession>A0A7Y4P0M9</accession>
<dbReference type="SMART" id="SM00507">
    <property type="entry name" value="HNHc"/>
    <property type="match status" value="1"/>
</dbReference>
<proteinExistence type="inferred from homology"/>
<feature type="compositionally biased region" description="Pro residues" evidence="2">
    <location>
        <begin position="428"/>
        <end position="447"/>
    </location>
</feature>
<feature type="region of interest" description="Disordered" evidence="2">
    <location>
        <begin position="422"/>
        <end position="467"/>
    </location>
</feature>
<dbReference type="InterPro" id="IPR003870">
    <property type="entry name" value="DUF222"/>
</dbReference>
<evidence type="ECO:0000313" key="6">
    <source>
        <dbReference type="Proteomes" id="UP000534306"/>
    </source>
</evidence>
<evidence type="ECO:0000259" key="3">
    <source>
        <dbReference type="SMART" id="SM00507"/>
    </source>
</evidence>
<dbReference type="GO" id="GO:0008270">
    <property type="term" value="F:zinc ion binding"/>
    <property type="evidence" value="ECO:0007669"/>
    <property type="project" value="InterPro"/>
</dbReference>
<dbReference type="EMBL" id="JACHKF010000001">
    <property type="protein sequence ID" value="MBB6571274.1"/>
    <property type="molecule type" value="Genomic_DNA"/>
</dbReference>
<name>A0A7Y4P0M9_9ACTN</name>
<evidence type="ECO:0000313" key="4">
    <source>
        <dbReference type="EMBL" id="MBB6571274.1"/>
    </source>
</evidence>
<dbReference type="InterPro" id="IPR002711">
    <property type="entry name" value="HNH"/>
</dbReference>
<protein>
    <submittedName>
        <fullName evidence="5">DUF222 domain-containing protein</fullName>
    </submittedName>
</protein>
<dbReference type="Proteomes" id="UP000534306">
    <property type="component" value="Unassembled WGS sequence"/>
</dbReference>
<dbReference type="GO" id="GO:0003676">
    <property type="term" value="F:nucleic acid binding"/>
    <property type="evidence" value="ECO:0007669"/>
    <property type="project" value="InterPro"/>
</dbReference>
<reference evidence="4 7" key="2">
    <citation type="submission" date="2020-08" db="EMBL/GenBank/DDBJ databases">
        <title>Sequencing the genomes of 1000 actinobacteria strains.</title>
        <authorList>
            <person name="Klenk H.-P."/>
        </authorList>
    </citation>
    <scope>NUCLEOTIDE SEQUENCE [LARGE SCALE GENOMIC DNA]</scope>
    <source>
        <strain evidence="4 7">DSM 15626</strain>
    </source>
</reference>
<dbReference type="InterPro" id="IPR003615">
    <property type="entry name" value="HNH_nuc"/>
</dbReference>
<reference evidence="5 6" key="1">
    <citation type="submission" date="2020-05" db="EMBL/GenBank/DDBJ databases">
        <title>Genome sequence of Kribbella sandramycini ATCC 39419.</title>
        <authorList>
            <person name="Maclea K.S."/>
            <person name="Fair J.L."/>
        </authorList>
    </citation>
    <scope>NUCLEOTIDE SEQUENCE [LARGE SCALE GENOMIC DNA]</scope>
    <source>
        <strain evidence="5 6">ATCC 39419</strain>
    </source>
</reference>
<dbReference type="Pfam" id="PF02720">
    <property type="entry name" value="DUF222"/>
    <property type="match status" value="1"/>
</dbReference>